<dbReference type="InterPro" id="IPR039422">
    <property type="entry name" value="MarR/SlyA-like"/>
</dbReference>
<dbReference type="PANTHER" id="PTHR33164:SF5">
    <property type="entry name" value="ORGANIC HYDROPEROXIDE RESISTANCE TRANSCRIPTIONAL REGULATOR"/>
    <property type="match status" value="1"/>
</dbReference>
<dbReference type="InterPro" id="IPR036388">
    <property type="entry name" value="WH-like_DNA-bd_sf"/>
</dbReference>
<dbReference type="InterPro" id="IPR055166">
    <property type="entry name" value="Transc_reg_Sar_Rot_HTH"/>
</dbReference>
<sequence>MSGAADRPDAGPQRDDLLRLDMQVCFPLYAASNLLTRRYRPVLEPLGLTYPQYLVMLVLWEDTPKTVGELGDLLHLDSGTLTPLLKRMEAAGLVSRRRDPADERRVLIDLTPAGRALQERARDVPLTLFAGTGVTEAELGTLRDAVQKVVDLLAGTRPEA</sequence>
<evidence type="ECO:0000256" key="3">
    <source>
        <dbReference type="ARBA" id="ARBA00023015"/>
    </source>
</evidence>
<dbReference type="RefSeq" id="WP_183856113.1">
    <property type="nucleotide sequence ID" value="NZ_JACHOO010000004.1"/>
</dbReference>
<comment type="subcellular location">
    <subcellularLocation>
        <location evidence="1">Cytoplasm</location>
    </subcellularLocation>
</comment>
<dbReference type="PRINTS" id="PR00598">
    <property type="entry name" value="HTHMARR"/>
</dbReference>
<dbReference type="PROSITE" id="PS50995">
    <property type="entry name" value="HTH_MARR_2"/>
    <property type="match status" value="1"/>
</dbReference>
<dbReference type="FunFam" id="1.10.10.10:FF:000163">
    <property type="entry name" value="MarR family transcriptional regulator"/>
    <property type="match status" value="1"/>
</dbReference>
<comment type="caution">
    <text evidence="7">The sequence shown here is derived from an EMBL/GenBank/DDBJ whole genome shotgun (WGS) entry which is preliminary data.</text>
</comment>
<dbReference type="GO" id="GO:0003677">
    <property type="term" value="F:DNA binding"/>
    <property type="evidence" value="ECO:0007669"/>
    <property type="project" value="UniProtKB-KW"/>
</dbReference>
<dbReference type="Pfam" id="PF22381">
    <property type="entry name" value="Staph_reg_Sar_Rot"/>
    <property type="match status" value="1"/>
</dbReference>
<keyword evidence="2" id="KW-0963">Cytoplasm</keyword>
<dbReference type="AlphaFoldDB" id="A0A7W9FMH2"/>
<protein>
    <submittedName>
        <fullName evidence="7">DNA-binding MarR family transcriptional regulator</fullName>
    </submittedName>
</protein>
<dbReference type="InterPro" id="IPR011991">
    <property type="entry name" value="ArsR-like_HTH"/>
</dbReference>
<evidence type="ECO:0000256" key="4">
    <source>
        <dbReference type="ARBA" id="ARBA00023125"/>
    </source>
</evidence>
<accession>A0A7W9FMH2</accession>
<evidence type="ECO:0000256" key="1">
    <source>
        <dbReference type="ARBA" id="ARBA00004496"/>
    </source>
</evidence>
<evidence type="ECO:0000256" key="2">
    <source>
        <dbReference type="ARBA" id="ARBA00022490"/>
    </source>
</evidence>
<keyword evidence="5" id="KW-0804">Transcription</keyword>
<organism evidence="7 8">
    <name type="scientific">Prosthecomicrobium pneumaticum</name>
    <dbReference type="NCBI Taxonomy" id="81895"/>
    <lineage>
        <taxon>Bacteria</taxon>
        <taxon>Pseudomonadati</taxon>
        <taxon>Pseudomonadota</taxon>
        <taxon>Alphaproteobacteria</taxon>
        <taxon>Hyphomicrobiales</taxon>
        <taxon>Kaistiaceae</taxon>
        <taxon>Prosthecomicrobium</taxon>
    </lineage>
</organism>
<dbReference type="Gene3D" id="1.10.10.10">
    <property type="entry name" value="Winged helix-like DNA-binding domain superfamily/Winged helix DNA-binding domain"/>
    <property type="match status" value="1"/>
</dbReference>
<feature type="domain" description="HTH marR-type" evidence="6">
    <location>
        <begin position="14"/>
        <end position="151"/>
    </location>
</feature>
<keyword evidence="3" id="KW-0805">Transcription regulation</keyword>
<keyword evidence="4 7" id="KW-0238">DNA-binding</keyword>
<dbReference type="InterPro" id="IPR036390">
    <property type="entry name" value="WH_DNA-bd_sf"/>
</dbReference>
<evidence type="ECO:0000259" key="6">
    <source>
        <dbReference type="PROSITE" id="PS50995"/>
    </source>
</evidence>
<proteinExistence type="predicted"/>
<dbReference type="EMBL" id="JACHOO010000004">
    <property type="protein sequence ID" value="MBB5753373.1"/>
    <property type="molecule type" value="Genomic_DNA"/>
</dbReference>
<dbReference type="GO" id="GO:0005737">
    <property type="term" value="C:cytoplasm"/>
    <property type="evidence" value="ECO:0007669"/>
    <property type="project" value="UniProtKB-SubCell"/>
</dbReference>
<evidence type="ECO:0000256" key="5">
    <source>
        <dbReference type="ARBA" id="ARBA00023163"/>
    </source>
</evidence>
<dbReference type="PANTHER" id="PTHR33164">
    <property type="entry name" value="TRANSCRIPTIONAL REGULATOR, MARR FAMILY"/>
    <property type="match status" value="1"/>
</dbReference>
<evidence type="ECO:0000313" key="8">
    <source>
        <dbReference type="Proteomes" id="UP000523821"/>
    </source>
</evidence>
<dbReference type="Proteomes" id="UP000523821">
    <property type="component" value="Unassembled WGS sequence"/>
</dbReference>
<dbReference type="SUPFAM" id="SSF46785">
    <property type="entry name" value="Winged helix' DNA-binding domain"/>
    <property type="match status" value="1"/>
</dbReference>
<gene>
    <name evidence="7" type="ORF">GGQ63_002439</name>
</gene>
<keyword evidence="8" id="KW-1185">Reference proteome</keyword>
<evidence type="ECO:0000313" key="7">
    <source>
        <dbReference type="EMBL" id="MBB5753373.1"/>
    </source>
</evidence>
<reference evidence="7 8" key="1">
    <citation type="submission" date="2020-08" db="EMBL/GenBank/DDBJ databases">
        <title>Genomic Encyclopedia of Type Strains, Phase IV (KMG-IV): sequencing the most valuable type-strain genomes for metagenomic binning, comparative biology and taxonomic classification.</title>
        <authorList>
            <person name="Goeker M."/>
        </authorList>
    </citation>
    <scope>NUCLEOTIDE SEQUENCE [LARGE SCALE GENOMIC DNA]</scope>
    <source>
        <strain evidence="7 8">DSM 16268</strain>
    </source>
</reference>
<dbReference type="SMART" id="SM00347">
    <property type="entry name" value="HTH_MARR"/>
    <property type="match status" value="1"/>
</dbReference>
<dbReference type="CDD" id="cd00090">
    <property type="entry name" value="HTH_ARSR"/>
    <property type="match status" value="1"/>
</dbReference>
<dbReference type="InterPro" id="IPR000835">
    <property type="entry name" value="HTH_MarR-typ"/>
</dbReference>
<dbReference type="GO" id="GO:0006950">
    <property type="term" value="P:response to stress"/>
    <property type="evidence" value="ECO:0007669"/>
    <property type="project" value="TreeGrafter"/>
</dbReference>
<dbReference type="GO" id="GO:0003700">
    <property type="term" value="F:DNA-binding transcription factor activity"/>
    <property type="evidence" value="ECO:0007669"/>
    <property type="project" value="InterPro"/>
</dbReference>
<name>A0A7W9FMH2_9HYPH</name>